<dbReference type="PANTHER" id="PTHR36539">
    <property type="entry name" value="ETHANOLAMINE UTILIZATION PROTEIN EUTN"/>
    <property type="match status" value="1"/>
</dbReference>
<dbReference type="InterPro" id="IPR004992">
    <property type="entry name" value="EutN_CcmL"/>
</dbReference>
<dbReference type="PANTHER" id="PTHR36539:SF1">
    <property type="entry name" value="BACTERIAL MICROCOMPARTMENT SHELL VERTEX PROTEIN EUTN"/>
    <property type="match status" value="1"/>
</dbReference>
<dbReference type="Gene3D" id="2.40.50.220">
    <property type="entry name" value="EutN/Ccml"/>
    <property type="match status" value="1"/>
</dbReference>
<dbReference type="AlphaFoldDB" id="A0A1V3NJ75"/>
<dbReference type="NCBIfam" id="TIGR02704">
    <property type="entry name" value="carboxysome_B"/>
    <property type="match status" value="1"/>
</dbReference>
<evidence type="ECO:0000256" key="2">
    <source>
        <dbReference type="ARBA" id="ARBA00024446"/>
    </source>
</evidence>
<dbReference type="Pfam" id="PF03319">
    <property type="entry name" value="EutN_CcmL"/>
    <property type="match status" value="1"/>
</dbReference>
<dbReference type="EMBL" id="MVBK01000042">
    <property type="protein sequence ID" value="OOG24938.1"/>
    <property type="molecule type" value="Genomic_DNA"/>
</dbReference>
<dbReference type="STRING" id="108003.B1C78_07655"/>
<dbReference type="GO" id="GO:0031469">
    <property type="term" value="C:bacterial microcompartment"/>
    <property type="evidence" value="ECO:0007669"/>
    <property type="project" value="UniProtKB-SubCell"/>
</dbReference>
<protein>
    <submittedName>
        <fullName evidence="4">Carboxysome peptide B</fullName>
    </submittedName>
</protein>
<feature type="region of interest" description="Disordered" evidence="3">
    <location>
        <begin position="76"/>
        <end position="110"/>
    </location>
</feature>
<organism evidence="4 5">
    <name type="scientific">Thioalkalivibrio denitrificans</name>
    <dbReference type="NCBI Taxonomy" id="108003"/>
    <lineage>
        <taxon>Bacteria</taxon>
        <taxon>Pseudomonadati</taxon>
        <taxon>Pseudomonadota</taxon>
        <taxon>Gammaproteobacteria</taxon>
        <taxon>Chromatiales</taxon>
        <taxon>Ectothiorhodospiraceae</taxon>
        <taxon>Thioalkalivibrio</taxon>
    </lineage>
</organism>
<dbReference type="CDD" id="cd01614">
    <property type="entry name" value="EutN_CcmL"/>
    <property type="match status" value="1"/>
</dbReference>
<evidence type="ECO:0000256" key="1">
    <source>
        <dbReference type="ARBA" id="ARBA00024322"/>
    </source>
</evidence>
<gene>
    <name evidence="4" type="ORF">B1C78_07655</name>
</gene>
<dbReference type="RefSeq" id="WP_077278561.1">
    <property type="nucleotide sequence ID" value="NZ_MVBK01000042.1"/>
</dbReference>
<dbReference type="OrthoDB" id="5296236at2"/>
<accession>A0A1V3NJ75</accession>
<evidence type="ECO:0000256" key="3">
    <source>
        <dbReference type="SAM" id="MobiDB-lite"/>
    </source>
</evidence>
<sequence length="110" mass="11557">MEIMRVVDELVCTRRVPGLYTASLRVLADHKGRLNVAVDPVGAHPGNWVFTVSGSAARYATGDFRIATDLTIGGIIDHWDGDDGSKQATGRESGGEGNEASGSATSRNVA</sequence>
<keyword evidence="2" id="KW-1283">Bacterial microcompartment</keyword>
<evidence type="ECO:0000313" key="5">
    <source>
        <dbReference type="Proteomes" id="UP000189462"/>
    </source>
</evidence>
<keyword evidence="5" id="KW-1185">Reference proteome</keyword>
<evidence type="ECO:0000313" key="4">
    <source>
        <dbReference type="EMBL" id="OOG24938.1"/>
    </source>
</evidence>
<name>A0A1V3NJ75_9GAMM</name>
<reference evidence="4 5" key="1">
    <citation type="submission" date="2017-02" db="EMBL/GenBank/DDBJ databases">
        <title>Genomic diversity within the haloalkaliphilic genus Thioalkalivibrio.</title>
        <authorList>
            <person name="Ahn A.-C."/>
            <person name="Meier-Kolthoff J."/>
            <person name="Overmars L."/>
            <person name="Richter M."/>
            <person name="Woyke T."/>
            <person name="Sorokin D.Y."/>
            <person name="Muyzer G."/>
        </authorList>
    </citation>
    <scope>NUCLEOTIDE SEQUENCE [LARGE SCALE GENOMIC DNA]</scope>
    <source>
        <strain evidence="4 5">ALJD</strain>
    </source>
</reference>
<dbReference type="PROSITE" id="PS51932">
    <property type="entry name" value="BMV"/>
    <property type="match status" value="1"/>
</dbReference>
<comment type="subcellular location">
    <subcellularLocation>
        <location evidence="1">Bacterial microcompartment</location>
    </subcellularLocation>
</comment>
<dbReference type="InterPro" id="IPR014077">
    <property type="entry name" value="CsoS4B"/>
</dbReference>
<dbReference type="SUPFAM" id="SSF159133">
    <property type="entry name" value="EutN/CcmL-like"/>
    <property type="match status" value="1"/>
</dbReference>
<proteinExistence type="predicted"/>
<dbReference type="Proteomes" id="UP000189462">
    <property type="component" value="Unassembled WGS sequence"/>
</dbReference>
<comment type="caution">
    <text evidence="4">The sequence shown here is derived from an EMBL/GenBank/DDBJ whole genome shotgun (WGS) entry which is preliminary data.</text>
</comment>
<dbReference type="InterPro" id="IPR036677">
    <property type="entry name" value="EutN_CcmL_sf"/>
</dbReference>